<evidence type="ECO:0000313" key="7">
    <source>
        <dbReference type="EMBL" id="EIC02607.1"/>
    </source>
</evidence>
<dbReference type="eggNOG" id="COG0795">
    <property type="taxonomic scope" value="Bacteria"/>
</dbReference>
<dbReference type="OrthoDB" id="369108at2"/>
<dbReference type="GO" id="GO:0015920">
    <property type="term" value="P:lipopolysaccharide transport"/>
    <property type="evidence" value="ECO:0007669"/>
    <property type="project" value="TreeGrafter"/>
</dbReference>
<evidence type="ECO:0000313" key="8">
    <source>
        <dbReference type="Proteomes" id="UP000003571"/>
    </source>
</evidence>
<dbReference type="STRING" id="907348.TresaDRAFT_1887"/>
<feature type="transmembrane region" description="Helical" evidence="6">
    <location>
        <begin position="98"/>
        <end position="116"/>
    </location>
</feature>
<keyword evidence="5 6" id="KW-0472">Membrane</keyword>
<evidence type="ECO:0000256" key="2">
    <source>
        <dbReference type="ARBA" id="ARBA00022475"/>
    </source>
</evidence>
<keyword evidence="3 6" id="KW-0812">Transmembrane</keyword>
<protein>
    <submittedName>
        <fullName evidence="7">Permease YjgP/YjgQ family protein</fullName>
    </submittedName>
</protein>
<evidence type="ECO:0000256" key="1">
    <source>
        <dbReference type="ARBA" id="ARBA00004651"/>
    </source>
</evidence>
<proteinExistence type="predicted"/>
<dbReference type="PANTHER" id="PTHR33529">
    <property type="entry name" value="SLR0882 PROTEIN-RELATED"/>
    <property type="match status" value="1"/>
</dbReference>
<keyword evidence="8" id="KW-1185">Reference proteome</keyword>
<name>H7EIF6_9SPIR</name>
<gene>
    <name evidence="7" type="ORF">TresaDRAFT_1887</name>
</gene>
<evidence type="ECO:0000256" key="5">
    <source>
        <dbReference type="ARBA" id="ARBA00023136"/>
    </source>
</evidence>
<feature type="transmembrane region" description="Helical" evidence="6">
    <location>
        <begin position="59"/>
        <end position="77"/>
    </location>
</feature>
<evidence type="ECO:0000256" key="6">
    <source>
        <dbReference type="SAM" id="Phobius"/>
    </source>
</evidence>
<dbReference type="AlphaFoldDB" id="H7EIF6"/>
<accession>H7EIF6</accession>
<evidence type="ECO:0000256" key="3">
    <source>
        <dbReference type="ARBA" id="ARBA00022692"/>
    </source>
</evidence>
<feature type="transmembrane region" description="Helical" evidence="6">
    <location>
        <begin position="281"/>
        <end position="298"/>
    </location>
</feature>
<feature type="transmembrane region" description="Helical" evidence="6">
    <location>
        <begin position="305"/>
        <end position="323"/>
    </location>
</feature>
<keyword evidence="2" id="KW-1003">Cell membrane</keyword>
<dbReference type="PATRIC" id="fig|907348.3.peg.598"/>
<dbReference type="PANTHER" id="PTHR33529:SF6">
    <property type="entry name" value="YJGP_YJGQ FAMILY PERMEASE"/>
    <property type="match status" value="1"/>
</dbReference>
<organism evidence="7 8">
    <name type="scientific">Treponema saccharophilum DSM 2985</name>
    <dbReference type="NCBI Taxonomy" id="907348"/>
    <lineage>
        <taxon>Bacteria</taxon>
        <taxon>Pseudomonadati</taxon>
        <taxon>Spirochaetota</taxon>
        <taxon>Spirochaetia</taxon>
        <taxon>Spirochaetales</taxon>
        <taxon>Treponemataceae</taxon>
        <taxon>Treponema</taxon>
    </lineage>
</organism>
<dbReference type="RefSeq" id="WP_002702717.1">
    <property type="nucleotide sequence ID" value="NZ_AGRW01000036.1"/>
</dbReference>
<evidence type="ECO:0000256" key="4">
    <source>
        <dbReference type="ARBA" id="ARBA00022989"/>
    </source>
</evidence>
<dbReference type="GO" id="GO:0043190">
    <property type="term" value="C:ATP-binding cassette (ABC) transporter complex"/>
    <property type="evidence" value="ECO:0007669"/>
    <property type="project" value="TreeGrafter"/>
</dbReference>
<dbReference type="Pfam" id="PF03739">
    <property type="entry name" value="LptF_LptG"/>
    <property type="match status" value="1"/>
</dbReference>
<feature type="transmembrane region" description="Helical" evidence="6">
    <location>
        <begin position="335"/>
        <end position="357"/>
    </location>
</feature>
<reference evidence="7 8" key="1">
    <citation type="submission" date="2011-09" db="EMBL/GenBank/DDBJ databases">
        <title>The draft genome of Treponema saccharophilum DSM 2985.</title>
        <authorList>
            <consortium name="US DOE Joint Genome Institute (JGI-PGF)"/>
            <person name="Lucas S."/>
            <person name="Copeland A."/>
            <person name="Lapidus A."/>
            <person name="Glavina del Rio T."/>
            <person name="Dalin E."/>
            <person name="Tice H."/>
            <person name="Bruce D."/>
            <person name="Goodwin L."/>
            <person name="Pitluck S."/>
            <person name="Peters L."/>
            <person name="Kyrpides N."/>
            <person name="Mavromatis K."/>
            <person name="Ivanova N."/>
            <person name="Markowitz V."/>
            <person name="Cheng J.-F."/>
            <person name="Hugenholtz P."/>
            <person name="Woyke T."/>
            <person name="Wu D."/>
            <person name="Gronow S."/>
            <person name="Wellnitz S."/>
            <person name="Brambilla E."/>
            <person name="Klenk H.-P."/>
            <person name="Eisen J.A."/>
        </authorList>
    </citation>
    <scope>NUCLEOTIDE SEQUENCE [LARGE SCALE GENOMIC DNA]</scope>
    <source>
        <strain evidence="7 8">DSM 2985</strain>
    </source>
</reference>
<comment type="caution">
    <text evidence="7">The sequence shown here is derived from an EMBL/GenBank/DDBJ whole genome shotgun (WGS) entry which is preliminary data.</text>
</comment>
<comment type="subcellular location">
    <subcellularLocation>
        <location evidence="1">Cell membrane</location>
        <topology evidence="1">Multi-pass membrane protein</topology>
    </subcellularLocation>
</comment>
<sequence>MKIVEYLFRKVVPLFFGALCFFAFILLLVDMMMNLWNYISNGVSGLRVARIMLLYLPKTVWYSTPIAILFAVSYTLSDLYASNELVAIFASGISLRKFAFPLLVFAFLLSVGLFLFDDKVVVPTYARKVAEQDSALNKEKSENNDKIVVIGENGNIVYKAEFYDDKAQKLVGIIVVVRNEDKSLRAVIRADNASWNAEAGHWVLSNGVQYSLSDDGESRSISAGGIGSDIIPRLVEPPQTFRKNVVSVEGVNSADARVYIEHLQRAGLPFAEAQSLYYKKFAFPFIVFIVVFLSIGLSGKSRKNVMLISLGSCIGASVLFYVIQMVTMLMAKFGAITPLMGAWFPVFLFVAISAVVLKYART</sequence>
<dbReference type="InterPro" id="IPR005495">
    <property type="entry name" value="LptG/LptF_permease"/>
</dbReference>
<feature type="transmembrane region" description="Helical" evidence="6">
    <location>
        <begin position="12"/>
        <end position="39"/>
    </location>
</feature>
<dbReference type="EMBL" id="AGRW01000036">
    <property type="protein sequence ID" value="EIC02607.1"/>
    <property type="molecule type" value="Genomic_DNA"/>
</dbReference>
<keyword evidence="4 6" id="KW-1133">Transmembrane helix</keyword>
<dbReference type="Proteomes" id="UP000003571">
    <property type="component" value="Unassembled WGS sequence"/>
</dbReference>